<evidence type="ECO:0000313" key="2">
    <source>
        <dbReference type="Proteomes" id="UP000792457"/>
    </source>
</evidence>
<comment type="caution">
    <text evidence="1">The sequence shown here is derived from an EMBL/GenBank/DDBJ whole genome shotgun (WGS) entry which is preliminary data.</text>
</comment>
<reference evidence="1" key="1">
    <citation type="submission" date="2013-04" db="EMBL/GenBank/DDBJ databases">
        <authorList>
            <person name="Qu J."/>
            <person name="Murali S.C."/>
            <person name="Bandaranaike D."/>
            <person name="Bellair M."/>
            <person name="Blankenburg K."/>
            <person name="Chao H."/>
            <person name="Dinh H."/>
            <person name="Doddapaneni H."/>
            <person name="Downs B."/>
            <person name="Dugan-Rocha S."/>
            <person name="Elkadiri S."/>
            <person name="Gnanaolivu R.D."/>
            <person name="Hernandez B."/>
            <person name="Javaid M."/>
            <person name="Jayaseelan J.C."/>
            <person name="Lee S."/>
            <person name="Li M."/>
            <person name="Ming W."/>
            <person name="Munidasa M."/>
            <person name="Muniz J."/>
            <person name="Nguyen L."/>
            <person name="Ongeri F."/>
            <person name="Osuji N."/>
            <person name="Pu L.-L."/>
            <person name="Puazo M."/>
            <person name="Qu C."/>
            <person name="Quiroz J."/>
            <person name="Raj R."/>
            <person name="Weissenberger G."/>
            <person name="Xin Y."/>
            <person name="Zou X."/>
            <person name="Han Y."/>
            <person name="Richards S."/>
            <person name="Worley K."/>
            <person name="Muzny D."/>
            <person name="Gibbs R."/>
        </authorList>
    </citation>
    <scope>NUCLEOTIDE SEQUENCE</scope>
    <source>
        <strain evidence="1">Sampled in the wild</strain>
    </source>
</reference>
<sequence length="100" mass="11567">MPKKKESVRRIEQEGAHKAAGLKRIANKYAAATETTENTSLLIDFGQDSENTPEHEDGWVFFKEDDDIDPKKRRASKSEKYFEDEWEESFYHNADLLGLS</sequence>
<dbReference type="Proteomes" id="UP000792457">
    <property type="component" value="Unassembled WGS sequence"/>
</dbReference>
<accession>A0A8K0P670</accession>
<dbReference type="AlphaFoldDB" id="A0A8K0P670"/>
<reference evidence="1" key="2">
    <citation type="submission" date="2017-10" db="EMBL/GenBank/DDBJ databases">
        <title>Ladona fulva Genome sequencing and assembly.</title>
        <authorList>
            <person name="Murali S."/>
            <person name="Richards S."/>
            <person name="Bandaranaike D."/>
            <person name="Bellair M."/>
            <person name="Blankenburg K."/>
            <person name="Chao H."/>
            <person name="Dinh H."/>
            <person name="Doddapaneni H."/>
            <person name="Dugan-Rocha S."/>
            <person name="Elkadiri S."/>
            <person name="Gnanaolivu R."/>
            <person name="Hernandez B."/>
            <person name="Skinner E."/>
            <person name="Javaid M."/>
            <person name="Lee S."/>
            <person name="Li M."/>
            <person name="Ming W."/>
            <person name="Munidasa M."/>
            <person name="Muniz J."/>
            <person name="Nguyen L."/>
            <person name="Hughes D."/>
            <person name="Osuji N."/>
            <person name="Pu L.-L."/>
            <person name="Puazo M."/>
            <person name="Qu C."/>
            <person name="Quiroz J."/>
            <person name="Raj R."/>
            <person name="Weissenberger G."/>
            <person name="Xin Y."/>
            <person name="Zou X."/>
            <person name="Han Y."/>
            <person name="Worley K."/>
            <person name="Muzny D."/>
            <person name="Gibbs R."/>
        </authorList>
    </citation>
    <scope>NUCLEOTIDE SEQUENCE</scope>
    <source>
        <strain evidence="1">Sampled in the wild</strain>
    </source>
</reference>
<proteinExistence type="predicted"/>
<keyword evidence="2" id="KW-1185">Reference proteome</keyword>
<name>A0A8K0P670_LADFU</name>
<evidence type="ECO:0000313" key="1">
    <source>
        <dbReference type="EMBL" id="KAG8235311.1"/>
    </source>
</evidence>
<protein>
    <submittedName>
        <fullName evidence="1">Uncharacterized protein</fullName>
    </submittedName>
</protein>
<gene>
    <name evidence="1" type="ORF">J437_LFUL015714</name>
</gene>
<organism evidence="1 2">
    <name type="scientific">Ladona fulva</name>
    <name type="common">Scarce chaser dragonfly</name>
    <name type="synonym">Libellula fulva</name>
    <dbReference type="NCBI Taxonomy" id="123851"/>
    <lineage>
        <taxon>Eukaryota</taxon>
        <taxon>Metazoa</taxon>
        <taxon>Ecdysozoa</taxon>
        <taxon>Arthropoda</taxon>
        <taxon>Hexapoda</taxon>
        <taxon>Insecta</taxon>
        <taxon>Pterygota</taxon>
        <taxon>Palaeoptera</taxon>
        <taxon>Odonata</taxon>
        <taxon>Epiprocta</taxon>
        <taxon>Anisoptera</taxon>
        <taxon>Libelluloidea</taxon>
        <taxon>Libellulidae</taxon>
        <taxon>Ladona</taxon>
    </lineage>
</organism>
<dbReference type="EMBL" id="KZ308897">
    <property type="protein sequence ID" value="KAG8235311.1"/>
    <property type="molecule type" value="Genomic_DNA"/>
</dbReference>